<reference evidence="1 2" key="1">
    <citation type="journal article" date="2020" name="IScience">
        <title>Genome Sequencing of the Endangered Kingdonia uniflora (Circaeasteraceae, Ranunculales) Reveals Potential Mechanisms of Evolutionary Specialization.</title>
        <authorList>
            <person name="Sun Y."/>
            <person name="Deng T."/>
            <person name="Zhang A."/>
            <person name="Moore M.J."/>
            <person name="Landis J.B."/>
            <person name="Lin N."/>
            <person name="Zhang H."/>
            <person name="Zhang X."/>
            <person name="Huang J."/>
            <person name="Zhang X."/>
            <person name="Sun H."/>
            <person name="Wang H."/>
        </authorList>
    </citation>
    <scope>NUCLEOTIDE SEQUENCE [LARGE SCALE GENOMIC DNA]</scope>
    <source>
        <strain evidence="1">TB1705</strain>
        <tissue evidence="1">Leaf</tissue>
    </source>
</reference>
<dbReference type="InterPro" id="IPR006966">
    <property type="entry name" value="Peroxin-3"/>
</dbReference>
<evidence type="ECO:0000313" key="2">
    <source>
        <dbReference type="Proteomes" id="UP000541444"/>
    </source>
</evidence>
<dbReference type="AlphaFoldDB" id="A0A7J7LMK5"/>
<keyword evidence="2" id="KW-1185">Reference proteome</keyword>
<accession>A0A7J7LMK5</accession>
<dbReference type="PANTHER" id="PTHR28080:SF1">
    <property type="entry name" value="PEROXISOMAL BIOGENESIS FACTOR 3"/>
    <property type="match status" value="1"/>
</dbReference>
<name>A0A7J7LMK5_9MAGN</name>
<dbReference type="Proteomes" id="UP000541444">
    <property type="component" value="Unassembled WGS sequence"/>
</dbReference>
<comment type="caution">
    <text evidence="1">The sequence shown here is derived from an EMBL/GenBank/DDBJ whole genome shotgun (WGS) entry which is preliminary data.</text>
</comment>
<proteinExistence type="predicted"/>
<dbReference type="EMBL" id="JACGCM010002161">
    <property type="protein sequence ID" value="KAF6143901.1"/>
    <property type="molecule type" value="Genomic_DNA"/>
</dbReference>
<organism evidence="1 2">
    <name type="scientific">Kingdonia uniflora</name>
    <dbReference type="NCBI Taxonomy" id="39325"/>
    <lineage>
        <taxon>Eukaryota</taxon>
        <taxon>Viridiplantae</taxon>
        <taxon>Streptophyta</taxon>
        <taxon>Embryophyta</taxon>
        <taxon>Tracheophyta</taxon>
        <taxon>Spermatophyta</taxon>
        <taxon>Magnoliopsida</taxon>
        <taxon>Ranunculales</taxon>
        <taxon>Circaeasteraceae</taxon>
        <taxon>Kingdonia</taxon>
    </lineage>
</organism>
<dbReference type="OrthoDB" id="45930at2759"/>
<sequence length="125" mass="14250">MEIHHWVTYLVPENVVSYKQLKPTSSNNSKALPEISKLDQLLVEAWEVLSSADFMNLMEVLLRSVVDALIEEMGLQFTRSGIPLANLLPLLAQMSPLLLEEPSKNKYLSIIRSLSEVKLFYTLLY</sequence>
<dbReference type="GO" id="GO:0005778">
    <property type="term" value="C:peroxisomal membrane"/>
    <property type="evidence" value="ECO:0007669"/>
    <property type="project" value="InterPro"/>
</dbReference>
<gene>
    <name evidence="1" type="ORF">GIB67_001695</name>
</gene>
<dbReference type="GO" id="GO:0030674">
    <property type="term" value="F:protein-macromolecule adaptor activity"/>
    <property type="evidence" value="ECO:0007669"/>
    <property type="project" value="TreeGrafter"/>
</dbReference>
<dbReference type="GO" id="GO:0045046">
    <property type="term" value="P:protein import into peroxisome membrane"/>
    <property type="evidence" value="ECO:0007669"/>
    <property type="project" value="TreeGrafter"/>
</dbReference>
<dbReference type="PANTHER" id="PTHR28080">
    <property type="entry name" value="PEROXISOMAL BIOGENESIS FACTOR 3"/>
    <property type="match status" value="1"/>
</dbReference>
<protein>
    <submittedName>
        <fullName evidence="1">Uncharacterized protein</fullName>
    </submittedName>
</protein>
<evidence type="ECO:0000313" key="1">
    <source>
        <dbReference type="EMBL" id="KAF6143901.1"/>
    </source>
</evidence>